<accession>A0A0F9UPA9</accession>
<evidence type="ECO:0000313" key="1">
    <source>
        <dbReference type="EMBL" id="KKN55453.1"/>
    </source>
</evidence>
<reference evidence="1" key="1">
    <citation type="journal article" date="2015" name="Nature">
        <title>Complex archaea that bridge the gap between prokaryotes and eukaryotes.</title>
        <authorList>
            <person name="Spang A."/>
            <person name="Saw J.H."/>
            <person name="Jorgensen S.L."/>
            <person name="Zaremba-Niedzwiedzka K."/>
            <person name="Martijn J."/>
            <person name="Lind A.E."/>
            <person name="van Eijk R."/>
            <person name="Schleper C."/>
            <person name="Guy L."/>
            <person name="Ettema T.J."/>
        </authorList>
    </citation>
    <scope>NUCLEOTIDE SEQUENCE</scope>
</reference>
<sequence length="359" mass="36391">MSKRTDSHTVSHAESIYSGDAYQAGAEGNGRGIPRASLVQVDLGTPALAVAAGIGAQDSGAGGPYPFSLTIDGSLATGGVATFDVPRGVQVVSGGADTGTAVFVFYGTDKYGVLIQESVTSNGTTIVKGLKAFKTITQVTVSADTTASYNFGSSGVLGLPFRLENVADVLVVDENDSLLFGRVAKTAATVAGATAGAPAVTASSPAQTQVTVTDALNGATFTGTALTTSTVATADENETNFGVVGLQLNAAQTDIADNKSSIDELIADDVATLAELAKLLTDVNLIRVEVDKLVVDAAAIDTGTLVKADATATSTATTGDVRGTYDPTMALDGSKTLKLTYKPKGRNTRGAYGSVQYRA</sequence>
<dbReference type="EMBL" id="LAZR01000884">
    <property type="protein sequence ID" value="KKN55453.1"/>
    <property type="molecule type" value="Genomic_DNA"/>
</dbReference>
<protein>
    <submittedName>
        <fullName evidence="1">Uncharacterized protein</fullName>
    </submittedName>
</protein>
<comment type="caution">
    <text evidence="1">The sequence shown here is derived from an EMBL/GenBank/DDBJ whole genome shotgun (WGS) entry which is preliminary data.</text>
</comment>
<proteinExistence type="predicted"/>
<dbReference type="AlphaFoldDB" id="A0A0F9UPA9"/>
<name>A0A0F9UPA9_9ZZZZ</name>
<organism evidence="1">
    <name type="scientific">marine sediment metagenome</name>
    <dbReference type="NCBI Taxonomy" id="412755"/>
    <lineage>
        <taxon>unclassified sequences</taxon>
        <taxon>metagenomes</taxon>
        <taxon>ecological metagenomes</taxon>
    </lineage>
</organism>
<gene>
    <name evidence="1" type="ORF">LCGC14_0582230</name>
</gene>